<reference evidence="2" key="1">
    <citation type="journal article" date="2019" name="Sci. Rep.">
        <title>Draft genome of Tanacetum cinerariifolium, the natural source of mosquito coil.</title>
        <authorList>
            <person name="Yamashiro T."/>
            <person name="Shiraishi A."/>
            <person name="Satake H."/>
            <person name="Nakayama K."/>
        </authorList>
    </citation>
    <scope>NUCLEOTIDE SEQUENCE</scope>
</reference>
<gene>
    <name evidence="2" type="ORF">Tci_014881</name>
</gene>
<name>A0A6L2K0R2_TANCI</name>
<feature type="region of interest" description="Disordered" evidence="1">
    <location>
        <begin position="334"/>
        <end position="368"/>
    </location>
</feature>
<accession>A0A6L2K0R2</accession>
<evidence type="ECO:0000313" key="2">
    <source>
        <dbReference type="EMBL" id="GEU42903.1"/>
    </source>
</evidence>
<feature type="compositionally biased region" description="Basic and acidic residues" evidence="1">
    <location>
        <begin position="289"/>
        <end position="298"/>
    </location>
</feature>
<dbReference type="Pfam" id="PF14223">
    <property type="entry name" value="Retrotran_gag_2"/>
    <property type="match status" value="1"/>
</dbReference>
<feature type="region of interest" description="Disordered" evidence="1">
    <location>
        <begin position="289"/>
        <end position="312"/>
    </location>
</feature>
<dbReference type="PANTHER" id="PTHR35317:SF41">
    <property type="entry name" value="RNA-DIRECTED DNA POLYMERASE"/>
    <property type="match status" value="1"/>
</dbReference>
<proteinExistence type="predicted"/>
<sequence length="368" mass="41422">METILKAYGIWETIVVKEGVTTNEKKENTSKAIIFQTLPQDVLMQVAQYSTAKEVWDSIKVKHLGADLVQKARLQTLRSALETLRIKPNEKVSDFGGKLSSIMAKFKGLGETLEDKEYLQESSEFVKGEYDKAKTAKFAAGCQRCSHVIRRKWRKTQQNVQNKWHTTTMKKRNMRPSRMEKESAYEKAGQGASILKDAGFTGIIVGYGAYAKGRKRSIIAGISCDMILELTVLDALIKLFFRTNISTETLWDGGWLLRQLLPYSDTEFTTHQLQSLKITTTKVKITGRNKDDLPGYKNDHKHYKKSDGGFNQKMDQEDLKTYTAAFVIRGENVGQNPITQINPKPAGKPNRGQTGQTGQSPTQLSNDS</sequence>
<dbReference type="PANTHER" id="PTHR35317">
    <property type="entry name" value="OS04G0629600 PROTEIN"/>
    <property type="match status" value="1"/>
</dbReference>
<comment type="caution">
    <text evidence="2">The sequence shown here is derived from an EMBL/GenBank/DDBJ whole genome shotgun (WGS) entry which is preliminary data.</text>
</comment>
<dbReference type="AlphaFoldDB" id="A0A6L2K0R2"/>
<dbReference type="EMBL" id="BKCJ010001631">
    <property type="protein sequence ID" value="GEU42903.1"/>
    <property type="molecule type" value="Genomic_DNA"/>
</dbReference>
<protein>
    <submittedName>
        <fullName evidence="2">Zinc finger, CCHC-type</fullName>
    </submittedName>
</protein>
<evidence type="ECO:0000256" key="1">
    <source>
        <dbReference type="SAM" id="MobiDB-lite"/>
    </source>
</evidence>
<feature type="compositionally biased region" description="Low complexity" evidence="1">
    <location>
        <begin position="352"/>
        <end position="368"/>
    </location>
</feature>
<organism evidence="2">
    <name type="scientific">Tanacetum cinerariifolium</name>
    <name type="common">Dalmatian daisy</name>
    <name type="synonym">Chrysanthemum cinerariifolium</name>
    <dbReference type="NCBI Taxonomy" id="118510"/>
    <lineage>
        <taxon>Eukaryota</taxon>
        <taxon>Viridiplantae</taxon>
        <taxon>Streptophyta</taxon>
        <taxon>Embryophyta</taxon>
        <taxon>Tracheophyta</taxon>
        <taxon>Spermatophyta</taxon>
        <taxon>Magnoliopsida</taxon>
        <taxon>eudicotyledons</taxon>
        <taxon>Gunneridae</taxon>
        <taxon>Pentapetalae</taxon>
        <taxon>asterids</taxon>
        <taxon>campanulids</taxon>
        <taxon>Asterales</taxon>
        <taxon>Asteraceae</taxon>
        <taxon>Asteroideae</taxon>
        <taxon>Anthemideae</taxon>
        <taxon>Anthemidinae</taxon>
        <taxon>Tanacetum</taxon>
    </lineage>
</organism>